<evidence type="ECO:0000256" key="9">
    <source>
        <dbReference type="NCBIfam" id="TIGR00362"/>
    </source>
</evidence>
<comment type="subunit">
    <text evidence="8">Oligomerizes as a right-handed, spiral filament on DNA at oriC.</text>
</comment>
<feature type="domain" description="Chromosomal replication initiator DnaA C-terminal" evidence="13">
    <location>
        <begin position="365"/>
        <end position="434"/>
    </location>
</feature>
<dbReference type="Pfam" id="PF08299">
    <property type="entry name" value="Bac_DnaA_C"/>
    <property type="match status" value="1"/>
</dbReference>
<feature type="region of interest" description="Domain III, AAA+ region" evidence="8">
    <location>
        <begin position="120"/>
        <end position="336"/>
    </location>
</feature>
<dbReference type="Pfam" id="PF11638">
    <property type="entry name" value="DnaA_N"/>
    <property type="match status" value="1"/>
</dbReference>
<dbReference type="SUPFAM" id="SSF52540">
    <property type="entry name" value="P-loop containing nucleoside triphosphate hydrolases"/>
    <property type="match status" value="1"/>
</dbReference>
<dbReference type="PRINTS" id="PR00051">
    <property type="entry name" value="DNAA"/>
</dbReference>
<dbReference type="AlphaFoldDB" id="A0A0G1CEG6"/>
<feature type="region of interest" description="Domain I, interacts with DnaA modulators" evidence="8">
    <location>
        <begin position="1"/>
        <end position="85"/>
    </location>
</feature>
<dbReference type="HAMAP" id="MF_00377">
    <property type="entry name" value="DnaA_bact"/>
    <property type="match status" value="1"/>
</dbReference>
<comment type="subcellular location">
    <subcellularLocation>
        <location evidence="8">Cytoplasm</location>
    </subcellularLocation>
</comment>
<dbReference type="GO" id="GO:0006275">
    <property type="term" value="P:regulation of DNA replication"/>
    <property type="evidence" value="ECO:0007669"/>
    <property type="project" value="UniProtKB-UniRule"/>
</dbReference>
<keyword evidence="6 8" id="KW-0446">Lipid-binding</keyword>
<dbReference type="GO" id="GO:0008289">
    <property type="term" value="F:lipid binding"/>
    <property type="evidence" value="ECO:0007669"/>
    <property type="project" value="UniProtKB-KW"/>
</dbReference>
<dbReference type="SMART" id="SM00760">
    <property type="entry name" value="Bac_DnaA_C"/>
    <property type="match status" value="1"/>
</dbReference>
<evidence type="ECO:0000259" key="13">
    <source>
        <dbReference type="SMART" id="SM00760"/>
    </source>
</evidence>
<dbReference type="SUPFAM" id="SSF48295">
    <property type="entry name" value="TrpR-like"/>
    <property type="match status" value="1"/>
</dbReference>
<dbReference type="PANTHER" id="PTHR30050">
    <property type="entry name" value="CHROMOSOMAL REPLICATION INITIATOR PROTEIN DNAA"/>
    <property type="match status" value="1"/>
</dbReference>
<feature type="binding site" evidence="8">
    <location>
        <position position="164"/>
    </location>
    <ligand>
        <name>ATP</name>
        <dbReference type="ChEBI" id="CHEBI:30616"/>
    </ligand>
</feature>
<evidence type="ECO:0000256" key="5">
    <source>
        <dbReference type="ARBA" id="ARBA00022840"/>
    </source>
</evidence>
<dbReference type="GO" id="GO:0006270">
    <property type="term" value="P:DNA replication initiation"/>
    <property type="evidence" value="ECO:0007669"/>
    <property type="project" value="UniProtKB-UniRule"/>
</dbReference>
<keyword evidence="2 8" id="KW-0963">Cytoplasm</keyword>
<dbReference type="InterPro" id="IPR020591">
    <property type="entry name" value="Chromosome_initiator_DnaA-like"/>
</dbReference>
<comment type="function">
    <text evidence="8 10">Plays an essential role in the initiation and regulation of chromosomal replication. ATP-DnaA binds to the origin of replication (oriC) to initiate formation of the DNA replication initiation complex once per cell cycle. Binds the DnaA box (a 9 base pair repeat at the origin) and separates the double-stranded (ds)DNA. Forms a right-handed helical filament on oriC DNA; dsDNA binds to the exterior of the filament while single-stranded (ss)DNA is stabiized in the filament's interior. The ATP-DnaA-oriC complex binds and stabilizes one strand of the AT-rich DNA unwinding element (DUE), permitting loading of DNA polymerase. After initiation quickly degrades to an ADP-DnaA complex that is not apt for DNA replication. Binds acidic phospholipids.</text>
</comment>
<dbReference type="InterPro" id="IPR001957">
    <property type="entry name" value="Chromosome_initiator_DnaA"/>
</dbReference>
<dbReference type="Gene3D" id="3.30.300.180">
    <property type="match status" value="1"/>
</dbReference>
<evidence type="ECO:0000256" key="10">
    <source>
        <dbReference type="RuleBase" id="RU000577"/>
    </source>
</evidence>
<dbReference type="GO" id="GO:0005886">
    <property type="term" value="C:plasma membrane"/>
    <property type="evidence" value="ECO:0007669"/>
    <property type="project" value="TreeGrafter"/>
</dbReference>
<keyword evidence="7 8" id="KW-0238">DNA-binding</keyword>
<dbReference type="EMBL" id="LCDO01000003">
    <property type="protein sequence ID" value="KKS57076.1"/>
    <property type="molecule type" value="Genomic_DNA"/>
</dbReference>
<evidence type="ECO:0000256" key="4">
    <source>
        <dbReference type="ARBA" id="ARBA00022741"/>
    </source>
</evidence>
<dbReference type="InterPro" id="IPR013159">
    <property type="entry name" value="DnaA_C"/>
</dbReference>
<dbReference type="FunFam" id="3.40.50.300:FF:000668">
    <property type="entry name" value="Chromosomal replication initiator protein DnaA"/>
    <property type="match status" value="1"/>
</dbReference>
<protein>
    <recommendedName>
        <fullName evidence="8 9">Chromosomal replication initiator protein DnaA</fullName>
    </recommendedName>
</protein>
<comment type="caution">
    <text evidence="8">Lacks conserved residue(s) required for the propagation of feature annotation.</text>
</comment>
<reference evidence="14 15" key="1">
    <citation type="journal article" date="2015" name="Nature">
        <title>rRNA introns, odd ribosomes, and small enigmatic genomes across a large radiation of phyla.</title>
        <authorList>
            <person name="Brown C.T."/>
            <person name="Hug L.A."/>
            <person name="Thomas B.C."/>
            <person name="Sharon I."/>
            <person name="Castelle C.J."/>
            <person name="Singh A."/>
            <person name="Wilkins M.J."/>
            <person name="Williams K.H."/>
            <person name="Banfield J.F."/>
        </authorList>
    </citation>
    <scope>NUCLEOTIDE SEQUENCE [LARGE SCALE GENOMIC DNA]</scope>
</reference>
<dbReference type="InterPro" id="IPR038454">
    <property type="entry name" value="DnaA_N_sf"/>
</dbReference>
<evidence type="ECO:0000256" key="7">
    <source>
        <dbReference type="ARBA" id="ARBA00023125"/>
    </source>
</evidence>
<dbReference type="InterPro" id="IPR024633">
    <property type="entry name" value="DnaA_N_dom"/>
</dbReference>
<organism evidence="14 15">
    <name type="scientific">Candidatus Magasanikbacteria bacterium GW2011_GWA2_42_32</name>
    <dbReference type="NCBI Taxonomy" id="1619039"/>
    <lineage>
        <taxon>Bacteria</taxon>
        <taxon>Candidatus Magasanikiibacteriota</taxon>
    </lineage>
</organism>
<comment type="domain">
    <text evidence="8">Domain I is involved in oligomerization and binding regulators, domain II is flexibile and of varying length in different bacteria, domain III forms the AAA+ region, while domain IV binds dsDNA.</text>
</comment>
<dbReference type="InterPro" id="IPR003593">
    <property type="entry name" value="AAA+_ATPase"/>
</dbReference>
<dbReference type="NCBIfam" id="TIGR00362">
    <property type="entry name" value="DnaA"/>
    <property type="match status" value="1"/>
</dbReference>
<accession>A0A0G1CEG6</accession>
<feature type="binding site" evidence="8">
    <location>
        <position position="166"/>
    </location>
    <ligand>
        <name>ATP</name>
        <dbReference type="ChEBI" id="CHEBI:30616"/>
    </ligand>
</feature>
<dbReference type="GO" id="GO:0005524">
    <property type="term" value="F:ATP binding"/>
    <property type="evidence" value="ECO:0007669"/>
    <property type="project" value="UniProtKB-UniRule"/>
</dbReference>
<comment type="caution">
    <text evidence="14">The sequence shown here is derived from an EMBL/GenBank/DDBJ whole genome shotgun (WGS) entry which is preliminary data.</text>
</comment>
<evidence type="ECO:0000256" key="11">
    <source>
        <dbReference type="RuleBase" id="RU004227"/>
    </source>
</evidence>
<keyword evidence="3 8" id="KW-0235">DNA replication</keyword>
<dbReference type="GO" id="GO:0005737">
    <property type="term" value="C:cytoplasm"/>
    <property type="evidence" value="ECO:0007669"/>
    <property type="project" value="UniProtKB-SubCell"/>
</dbReference>
<keyword evidence="5 8" id="KW-0067">ATP-binding</keyword>
<name>A0A0G1CEG6_9BACT</name>
<dbReference type="Gene3D" id="3.40.50.300">
    <property type="entry name" value="P-loop containing nucleotide triphosphate hydrolases"/>
    <property type="match status" value="1"/>
</dbReference>
<dbReference type="Pfam" id="PF00308">
    <property type="entry name" value="Bac_DnaA"/>
    <property type="match status" value="1"/>
</dbReference>
<feature type="binding site" evidence="8">
    <location>
        <position position="168"/>
    </location>
    <ligand>
        <name>ATP</name>
        <dbReference type="ChEBI" id="CHEBI:30616"/>
    </ligand>
</feature>
<evidence type="ECO:0000256" key="2">
    <source>
        <dbReference type="ARBA" id="ARBA00022490"/>
    </source>
</evidence>
<sequence length="458" mass="51745">MSPQQIWEAVLAELELSVSRANFVTWFKNTFLGSFENEEAIICVPSHFYKTYLEKRFHPTLVKLIEKISGLPLRSLTYKIEIKKTITTQPAPFLAPQETAKISQISVKMESAGDSANVFGLNPRHTFPSFVVGKGNELAHAAAQAVANQPGKAYNPLFIYGGSGLGKTHLVQAIGNQLLRESKVRKVVYVTSEKFTNEFIHSIRSGNAKAFQDTYRNADLLLIDDIQFISGKQETQEAFFHTFNTLHQLERQVVITSDRPPKAIPLLEDRLRSRFEMGMIADIASPDFETRMAILEQKCQEKGFGLEKKILSVIASLIQNNVRELEGALNKIHAYFQLKNDVPDEAGVRALIASLANTASQKVVTPKHILQTTAEFYDIRIEEILSSKRDKRLAFPRQIVMYLMREELKTSYPGIGTELGGRDHTTAMHACKKIEREIAANFKTKEEINQIRQRLYSV</sequence>
<dbReference type="InterPro" id="IPR027417">
    <property type="entry name" value="P-loop_NTPase"/>
</dbReference>
<feature type="region of interest" description="Domain IV, binds dsDNA" evidence="8">
    <location>
        <begin position="337"/>
        <end position="458"/>
    </location>
</feature>
<dbReference type="Gene3D" id="1.10.1750.10">
    <property type="match status" value="1"/>
</dbReference>
<evidence type="ECO:0000259" key="12">
    <source>
        <dbReference type="SMART" id="SM00382"/>
    </source>
</evidence>
<dbReference type="InterPro" id="IPR010921">
    <property type="entry name" value="Trp_repressor/repl_initiator"/>
</dbReference>
<feature type="binding site" evidence="8">
    <location>
        <position position="167"/>
    </location>
    <ligand>
        <name>ATP</name>
        <dbReference type="ChEBI" id="CHEBI:30616"/>
    </ligand>
</feature>
<dbReference type="CDD" id="cd00009">
    <property type="entry name" value="AAA"/>
    <property type="match status" value="1"/>
</dbReference>
<evidence type="ECO:0000256" key="3">
    <source>
        <dbReference type="ARBA" id="ARBA00022705"/>
    </source>
</evidence>
<dbReference type="Proteomes" id="UP000034837">
    <property type="component" value="Unassembled WGS sequence"/>
</dbReference>
<dbReference type="GO" id="GO:0003688">
    <property type="term" value="F:DNA replication origin binding"/>
    <property type="evidence" value="ECO:0007669"/>
    <property type="project" value="UniProtKB-UniRule"/>
</dbReference>
<evidence type="ECO:0000313" key="15">
    <source>
        <dbReference type="Proteomes" id="UP000034837"/>
    </source>
</evidence>
<dbReference type="Gene3D" id="1.10.8.60">
    <property type="match status" value="1"/>
</dbReference>
<proteinExistence type="inferred from homology"/>
<evidence type="ECO:0000256" key="1">
    <source>
        <dbReference type="ARBA" id="ARBA00006583"/>
    </source>
</evidence>
<feature type="domain" description="AAA+ ATPase" evidence="12">
    <location>
        <begin position="153"/>
        <end position="285"/>
    </location>
</feature>
<dbReference type="SMART" id="SM00382">
    <property type="entry name" value="AAA"/>
    <property type="match status" value="1"/>
</dbReference>
<dbReference type="PATRIC" id="fig|1619039.3.peg.435"/>
<gene>
    <name evidence="8" type="primary">dnaA</name>
    <name evidence="14" type="ORF">UV20_C0003G0016</name>
</gene>
<keyword evidence="4 8" id="KW-0547">Nucleotide-binding</keyword>
<dbReference type="PANTHER" id="PTHR30050:SF2">
    <property type="entry name" value="CHROMOSOMAL REPLICATION INITIATOR PROTEIN DNAA"/>
    <property type="match status" value="1"/>
</dbReference>
<evidence type="ECO:0000256" key="8">
    <source>
        <dbReference type="HAMAP-Rule" id="MF_00377"/>
    </source>
</evidence>
<dbReference type="InterPro" id="IPR013317">
    <property type="entry name" value="DnaA_dom"/>
</dbReference>
<evidence type="ECO:0000256" key="6">
    <source>
        <dbReference type="ARBA" id="ARBA00023121"/>
    </source>
</evidence>
<comment type="similarity">
    <text evidence="1 8 11">Belongs to the DnaA family.</text>
</comment>
<dbReference type="CDD" id="cd06571">
    <property type="entry name" value="Bac_DnaA_C"/>
    <property type="match status" value="1"/>
</dbReference>
<evidence type="ECO:0000313" key="14">
    <source>
        <dbReference type="EMBL" id="KKS57076.1"/>
    </source>
</evidence>